<keyword evidence="2 3" id="KW-0694">RNA-binding</keyword>
<dbReference type="PANTHER" id="PTHR48032:SF6">
    <property type="entry name" value="RNA-BINDING (RRM_RBD_RNP MOTIFS) FAMILY PROTEIN"/>
    <property type="match status" value="1"/>
</dbReference>
<evidence type="ECO:0000256" key="3">
    <source>
        <dbReference type="PROSITE-ProRule" id="PRU00176"/>
    </source>
</evidence>
<feature type="region of interest" description="Disordered" evidence="4">
    <location>
        <begin position="216"/>
        <end position="235"/>
    </location>
</feature>
<dbReference type="Pfam" id="PF00076">
    <property type="entry name" value="RRM_1"/>
    <property type="match status" value="2"/>
</dbReference>
<dbReference type="InterPro" id="IPR000504">
    <property type="entry name" value="RRM_dom"/>
</dbReference>
<dbReference type="GO" id="GO:0006417">
    <property type="term" value="P:regulation of translation"/>
    <property type="evidence" value="ECO:0007669"/>
    <property type="project" value="TreeGrafter"/>
</dbReference>
<sequence length="368" mass="39118">MDGAEDSRNGGDFVAIEEENREERGITIVDDVVSAGDDVKHSSFDRLSSPGKIFVGGISWDTTEEIFGQHFQRYGEIVDSVIMKEKHTRRPRGFGFITFADPSVVDKVLEDEHVINGRIVEVKRTVPRDEMQVKGESKTKKIFVGGIPPSVTGDELKEYFSSYGTVTDHQIMVDHQTRQSRGFGFVTFESEDVVENIISGDQNHELGGKQVEIKKAEPRRGGGDHGANSRDSNGGWFGNSGRYGDHGYGYANGNRYGDGSGYNGKSTRGYGGGGYGQGYGMGSGFYGGYGAYGYGFGAGYGTSMYGGAYGGDDGYGSSGGYGGSYGGGYGIYGTGYGGYGGGAYGGAGGYGSGRGYGSSSGRYHPYNR</sequence>
<dbReference type="EMBL" id="JBBNAG010000010">
    <property type="protein sequence ID" value="KAK9101358.1"/>
    <property type="molecule type" value="Genomic_DNA"/>
</dbReference>
<dbReference type="PROSITE" id="PS50102">
    <property type="entry name" value="RRM"/>
    <property type="match status" value="2"/>
</dbReference>
<feature type="domain" description="RRM" evidence="5">
    <location>
        <begin position="51"/>
        <end position="127"/>
    </location>
</feature>
<dbReference type="FunFam" id="3.30.70.330:FF:000051">
    <property type="entry name" value="Heterogeneous nuclear ribonucleoprotein 1"/>
    <property type="match status" value="1"/>
</dbReference>
<keyword evidence="1" id="KW-0677">Repeat</keyword>
<dbReference type="GO" id="GO:0003729">
    <property type="term" value="F:mRNA binding"/>
    <property type="evidence" value="ECO:0007669"/>
    <property type="project" value="TreeGrafter"/>
</dbReference>
<dbReference type="PANTHER" id="PTHR48032">
    <property type="entry name" value="RNA-BINDING PROTEIN MUSASHI HOMOLOG RBP6"/>
    <property type="match status" value="1"/>
</dbReference>
<dbReference type="Proteomes" id="UP001419268">
    <property type="component" value="Unassembled WGS sequence"/>
</dbReference>
<evidence type="ECO:0000256" key="1">
    <source>
        <dbReference type="ARBA" id="ARBA00022737"/>
    </source>
</evidence>
<gene>
    <name evidence="6" type="ORF">Scep_024788</name>
</gene>
<evidence type="ECO:0000313" key="7">
    <source>
        <dbReference type="Proteomes" id="UP001419268"/>
    </source>
</evidence>
<dbReference type="SUPFAM" id="SSF54928">
    <property type="entry name" value="RNA-binding domain, RBD"/>
    <property type="match status" value="2"/>
</dbReference>
<dbReference type="InterPro" id="IPR035979">
    <property type="entry name" value="RBD_domain_sf"/>
</dbReference>
<evidence type="ECO:0000256" key="2">
    <source>
        <dbReference type="ARBA" id="ARBA00022884"/>
    </source>
</evidence>
<name>A0AAP0F2K8_9MAGN</name>
<keyword evidence="7" id="KW-1185">Reference proteome</keyword>
<evidence type="ECO:0000259" key="5">
    <source>
        <dbReference type="PROSITE" id="PS50102"/>
    </source>
</evidence>
<dbReference type="InterPro" id="IPR012677">
    <property type="entry name" value="Nucleotide-bd_a/b_plait_sf"/>
</dbReference>
<dbReference type="AlphaFoldDB" id="A0AAP0F2K8"/>
<evidence type="ECO:0000256" key="4">
    <source>
        <dbReference type="SAM" id="MobiDB-lite"/>
    </source>
</evidence>
<evidence type="ECO:0000313" key="6">
    <source>
        <dbReference type="EMBL" id="KAK9101358.1"/>
    </source>
</evidence>
<organism evidence="6 7">
    <name type="scientific">Stephania cephalantha</name>
    <dbReference type="NCBI Taxonomy" id="152367"/>
    <lineage>
        <taxon>Eukaryota</taxon>
        <taxon>Viridiplantae</taxon>
        <taxon>Streptophyta</taxon>
        <taxon>Embryophyta</taxon>
        <taxon>Tracheophyta</taxon>
        <taxon>Spermatophyta</taxon>
        <taxon>Magnoliopsida</taxon>
        <taxon>Ranunculales</taxon>
        <taxon>Menispermaceae</taxon>
        <taxon>Menispermoideae</taxon>
        <taxon>Cissampelideae</taxon>
        <taxon>Stephania</taxon>
    </lineage>
</organism>
<accession>A0AAP0F2K8</accession>
<dbReference type="Gene3D" id="3.30.70.330">
    <property type="match status" value="2"/>
</dbReference>
<feature type="domain" description="RRM" evidence="5">
    <location>
        <begin position="140"/>
        <end position="218"/>
    </location>
</feature>
<reference evidence="6 7" key="1">
    <citation type="submission" date="2024-01" db="EMBL/GenBank/DDBJ databases">
        <title>Genome assemblies of Stephania.</title>
        <authorList>
            <person name="Yang L."/>
        </authorList>
    </citation>
    <scope>NUCLEOTIDE SEQUENCE [LARGE SCALE GENOMIC DNA]</scope>
    <source>
        <strain evidence="6">JXDWG</strain>
        <tissue evidence="6">Leaf</tissue>
    </source>
</reference>
<protein>
    <recommendedName>
        <fullName evidence="5">RRM domain-containing protein</fullName>
    </recommendedName>
</protein>
<comment type="caution">
    <text evidence="6">The sequence shown here is derived from an EMBL/GenBank/DDBJ whole genome shotgun (WGS) entry which is preliminary data.</text>
</comment>
<proteinExistence type="predicted"/>
<dbReference type="SMART" id="SM00360">
    <property type="entry name" value="RRM"/>
    <property type="match status" value="2"/>
</dbReference>